<feature type="repeat" description="ANK" evidence="5">
    <location>
        <begin position="222"/>
        <end position="254"/>
    </location>
</feature>
<dbReference type="SUPFAM" id="SSF52113">
    <property type="entry name" value="BRCT domain"/>
    <property type="match status" value="1"/>
</dbReference>
<dbReference type="CDD" id="cd17720">
    <property type="entry name" value="BRCT_Bard1_rpt2"/>
    <property type="match status" value="1"/>
</dbReference>
<dbReference type="PROSITE" id="PS50172">
    <property type="entry name" value="BRCT"/>
    <property type="match status" value="1"/>
</dbReference>
<dbReference type="PRINTS" id="PR01415">
    <property type="entry name" value="ANKYRIN"/>
</dbReference>
<feature type="domain" description="RING-type" evidence="8">
    <location>
        <begin position="17"/>
        <end position="54"/>
    </location>
</feature>
<protein>
    <recommendedName>
        <fullName evidence="12">RING-type E3 ubiquitin transferase BRCA1</fullName>
    </recommendedName>
</protein>
<proteinExistence type="predicted"/>
<gene>
    <name evidence="10" type="ORF">TCAL_02003</name>
</gene>
<accession>A0A553PNQ4</accession>
<dbReference type="GO" id="GO:0085020">
    <property type="term" value="P:protein K6-linked ubiquitination"/>
    <property type="evidence" value="ECO:0007669"/>
    <property type="project" value="TreeGrafter"/>
</dbReference>
<dbReference type="AlphaFoldDB" id="A0A553PNQ4"/>
<reference evidence="10 11" key="1">
    <citation type="journal article" date="2018" name="Nat. Ecol. Evol.">
        <title>Genomic signatures of mitonuclear coevolution across populations of Tigriopus californicus.</title>
        <authorList>
            <person name="Barreto F.S."/>
            <person name="Watson E.T."/>
            <person name="Lima T.G."/>
            <person name="Willett C.S."/>
            <person name="Edmands S."/>
            <person name="Li W."/>
            <person name="Burton R.S."/>
        </authorList>
    </citation>
    <scope>NUCLEOTIDE SEQUENCE [LARGE SCALE GENOMIC DNA]</scope>
    <source>
        <strain evidence="10 11">San Diego</strain>
    </source>
</reference>
<evidence type="ECO:0000256" key="1">
    <source>
        <dbReference type="ARBA" id="ARBA00022737"/>
    </source>
</evidence>
<dbReference type="Gene3D" id="3.40.50.10190">
    <property type="entry name" value="BRCT domain"/>
    <property type="match status" value="2"/>
</dbReference>
<dbReference type="PROSITE" id="PS50089">
    <property type="entry name" value="ZF_RING_2"/>
    <property type="match status" value="1"/>
</dbReference>
<name>A0A553PNQ4_TIGCA</name>
<evidence type="ECO:0000256" key="2">
    <source>
        <dbReference type="ARBA" id="ARBA00022771"/>
    </source>
</evidence>
<dbReference type="Proteomes" id="UP000318571">
    <property type="component" value="Chromosome 6"/>
</dbReference>
<evidence type="ECO:0000256" key="7">
    <source>
        <dbReference type="SAM" id="MobiDB-lite"/>
    </source>
</evidence>
<evidence type="ECO:0000256" key="3">
    <source>
        <dbReference type="ARBA" id="ARBA00022833"/>
    </source>
</evidence>
<dbReference type="PROSITE" id="PS50297">
    <property type="entry name" value="ANK_REP_REGION"/>
    <property type="match status" value="2"/>
</dbReference>
<feature type="compositionally biased region" description="Basic residues" evidence="7">
    <location>
        <begin position="130"/>
        <end position="150"/>
    </location>
</feature>
<feature type="domain" description="BRCT" evidence="9">
    <location>
        <begin position="445"/>
        <end position="558"/>
    </location>
</feature>
<evidence type="ECO:0000313" key="10">
    <source>
        <dbReference type="EMBL" id="TRY79312.1"/>
    </source>
</evidence>
<dbReference type="InterPro" id="IPR001357">
    <property type="entry name" value="BRCT_dom"/>
</dbReference>
<evidence type="ECO:0000256" key="4">
    <source>
        <dbReference type="ARBA" id="ARBA00023043"/>
    </source>
</evidence>
<keyword evidence="4 5" id="KW-0040">ANK repeat</keyword>
<feature type="region of interest" description="Disordered" evidence="7">
    <location>
        <begin position="128"/>
        <end position="187"/>
    </location>
</feature>
<keyword evidence="2 6" id="KW-0479">Metal-binding</keyword>
<dbReference type="Gene3D" id="3.30.40.10">
    <property type="entry name" value="Zinc/RING finger domain, C3HC4 (zinc finger)"/>
    <property type="match status" value="1"/>
</dbReference>
<evidence type="ECO:0000256" key="6">
    <source>
        <dbReference type="PROSITE-ProRule" id="PRU00175"/>
    </source>
</evidence>
<dbReference type="SUPFAM" id="SSF48403">
    <property type="entry name" value="Ankyrin repeat"/>
    <property type="match status" value="1"/>
</dbReference>
<evidence type="ECO:0008006" key="12">
    <source>
        <dbReference type="Google" id="ProtNLM"/>
    </source>
</evidence>
<dbReference type="SUPFAM" id="SSF57850">
    <property type="entry name" value="RING/U-box"/>
    <property type="match status" value="1"/>
</dbReference>
<keyword evidence="2 6" id="KW-0863">Zinc-finger</keyword>
<dbReference type="GO" id="GO:0070531">
    <property type="term" value="C:BRCA1-A complex"/>
    <property type="evidence" value="ECO:0007669"/>
    <property type="project" value="TreeGrafter"/>
</dbReference>
<dbReference type="Gene3D" id="1.25.40.20">
    <property type="entry name" value="Ankyrin repeat-containing domain"/>
    <property type="match status" value="1"/>
</dbReference>
<dbReference type="SMART" id="SM00292">
    <property type="entry name" value="BRCT"/>
    <property type="match status" value="2"/>
</dbReference>
<dbReference type="InterPro" id="IPR002110">
    <property type="entry name" value="Ankyrin_rpt"/>
</dbReference>
<dbReference type="Pfam" id="PF12796">
    <property type="entry name" value="Ank_2"/>
    <property type="match status" value="1"/>
</dbReference>
<keyword evidence="3" id="KW-0862">Zinc</keyword>
<feature type="repeat" description="ANK" evidence="5">
    <location>
        <begin position="255"/>
        <end position="287"/>
    </location>
</feature>
<dbReference type="PANTHER" id="PTHR24171:SF8">
    <property type="entry name" value="BRCA1-ASSOCIATED RING DOMAIN PROTEIN 1"/>
    <property type="match status" value="1"/>
</dbReference>
<dbReference type="InterPro" id="IPR036420">
    <property type="entry name" value="BRCT_dom_sf"/>
</dbReference>
<comment type="caution">
    <text evidence="10">The sequence shown here is derived from an EMBL/GenBank/DDBJ whole genome shotgun (WGS) entry which is preliminary data.</text>
</comment>
<dbReference type="GO" id="GO:0004842">
    <property type="term" value="F:ubiquitin-protein transferase activity"/>
    <property type="evidence" value="ECO:0007669"/>
    <property type="project" value="TreeGrafter"/>
</dbReference>
<dbReference type="PANTHER" id="PTHR24171">
    <property type="entry name" value="ANKYRIN REPEAT DOMAIN-CONTAINING PROTEIN 39-RELATED"/>
    <property type="match status" value="1"/>
</dbReference>
<dbReference type="EMBL" id="VCGU01000002">
    <property type="protein sequence ID" value="TRY79312.1"/>
    <property type="molecule type" value="Genomic_DNA"/>
</dbReference>
<dbReference type="STRING" id="6832.A0A553PNQ4"/>
<dbReference type="InterPro" id="IPR036770">
    <property type="entry name" value="Ankyrin_rpt-contain_sf"/>
</dbReference>
<dbReference type="SMART" id="SM00248">
    <property type="entry name" value="ANK"/>
    <property type="match status" value="3"/>
</dbReference>
<evidence type="ECO:0000313" key="11">
    <source>
        <dbReference type="Proteomes" id="UP000318571"/>
    </source>
</evidence>
<sequence length="558" mass="61360">MMSTLTALSQLETLFHCDQCDSVMKGGVAFVLSQCRHSLCEACQSSFVGGNCPVGGCDRPNHGKDIIKDRLMKERLEALLEMRQALESIENIGSHHDEPFAKTVSPHPPSLQSVPVLREIKEKVTNQKVVKPKPKARSKAPAKIQQKRSILKAIPSEGANKSPSSETEENIRMAPPTKMPSSKPERLLNKKNAKGETKLHGQVDEVKRLLDLGANPNTQDHAGWTPLHEVAQNGHVEILRLLLDSGAAPNVPGTDNVTPLHDAVVSKDVQSVEILVKYGAKKDAINAKGQTPRDLASNEALRETIDRTECDMTASEQLETSLIHFAASAQDGQVKVLPLDLSAGEIVALKGAQSSLGFKIDSKLNPSITHVLFTGSSDLAVDGNAVYYRALLSGKLLLRFNWLETSVKTGELVFDEDDMETYLIKGTKTYPFGAPAKAWANGLQKLPELFDNCHFFFKGDFKPNDCYPDKSQLVGIAQAGGGTVLTREPDPESIPANEQKIPFHADQNGPLAKCSHFIIYQEGRTLPKMRYNMPHIKTLSLAWFFECINNFRLVDPFE</sequence>
<dbReference type="GO" id="GO:0031436">
    <property type="term" value="C:BRCA1-BARD1 complex"/>
    <property type="evidence" value="ECO:0007669"/>
    <property type="project" value="TreeGrafter"/>
</dbReference>
<keyword evidence="1" id="KW-0677">Repeat</keyword>
<dbReference type="InterPro" id="IPR001841">
    <property type="entry name" value="Znf_RING"/>
</dbReference>
<dbReference type="InterPro" id="IPR013083">
    <property type="entry name" value="Znf_RING/FYVE/PHD"/>
</dbReference>
<dbReference type="PROSITE" id="PS50088">
    <property type="entry name" value="ANK_REPEAT"/>
    <property type="match status" value="2"/>
</dbReference>
<evidence type="ECO:0000259" key="8">
    <source>
        <dbReference type="PROSITE" id="PS50089"/>
    </source>
</evidence>
<organism evidence="10 11">
    <name type="scientific">Tigriopus californicus</name>
    <name type="common">Marine copepod</name>
    <dbReference type="NCBI Taxonomy" id="6832"/>
    <lineage>
        <taxon>Eukaryota</taxon>
        <taxon>Metazoa</taxon>
        <taxon>Ecdysozoa</taxon>
        <taxon>Arthropoda</taxon>
        <taxon>Crustacea</taxon>
        <taxon>Multicrustacea</taxon>
        <taxon>Hexanauplia</taxon>
        <taxon>Copepoda</taxon>
        <taxon>Harpacticoida</taxon>
        <taxon>Harpacticidae</taxon>
        <taxon>Tigriopus</taxon>
    </lineage>
</organism>
<keyword evidence="11" id="KW-1185">Reference proteome</keyword>
<evidence type="ECO:0000256" key="5">
    <source>
        <dbReference type="PROSITE-ProRule" id="PRU00023"/>
    </source>
</evidence>
<dbReference type="GO" id="GO:0008270">
    <property type="term" value="F:zinc ion binding"/>
    <property type="evidence" value="ECO:0007669"/>
    <property type="project" value="UniProtKB-KW"/>
</dbReference>
<dbReference type="OMA" id="NMPHIKT"/>
<evidence type="ECO:0000259" key="9">
    <source>
        <dbReference type="PROSITE" id="PS50172"/>
    </source>
</evidence>